<gene>
    <name evidence="2" type="ORF">VTJ49DRAFT_7645</name>
</gene>
<comment type="caution">
    <text evidence="2">The sequence shown here is derived from an EMBL/GenBank/DDBJ whole genome shotgun (WGS) entry which is preliminary data.</text>
</comment>
<proteinExistence type="predicted"/>
<sequence length="333" mass="37203">MSIPNNDILLLIAEHLDAKSLRNLMRTSKDSYRLIKANEKSIAGDPSLISPRGAVLSSTLYDSPARGAYRTVLQTSSFQGIAELDSRRRRIEAFFDQPAPNSPHGSGCLRIALSEVIFSHRLSPQQIARLVEGLKDACWVSERLTDCEAEVVNTLSRSDTSTIPREKVHTTRRNVLLKELSPIRLALLALLGELIATVPRGLSFSLERARRPENVAKNIELLLRCGTVALYASACDASLGRLEMTGAGDEQALAVHRRMKMYYDIQAHTMSSILYMEEDQNGGVRMQETLFRTLWRALGGSDEVGKGRRVWTKNVCAKLAELRRSVILKWLEE</sequence>
<protein>
    <recommendedName>
        <fullName evidence="1">F-box domain-containing protein</fullName>
    </recommendedName>
</protein>
<evidence type="ECO:0000259" key="1">
    <source>
        <dbReference type="Pfam" id="PF00646"/>
    </source>
</evidence>
<feature type="domain" description="F-box" evidence="1">
    <location>
        <begin position="6"/>
        <end position="37"/>
    </location>
</feature>
<name>A0ABR3VHU1_HUMIN</name>
<dbReference type="Proteomes" id="UP001583172">
    <property type="component" value="Unassembled WGS sequence"/>
</dbReference>
<dbReference type="CDD" id="cd09917">
    <property type="entry name" value="F-box_SF"/>
    <property type="match status" value="1"/>
</dbReference>
<evidence type="ECO:0000313" key="2">
    <source>
        <dbReference type="EMBL" id="KAL1840903.1"/>
    </source>
</evidence>
<organism evidence="2 3">
    <name type="scientific">Humicola insolens</name>
    <name type="common">Soft-rot fungus</name>
    <dbReference type="NCBI Taxonomy" id="85995"/>
    <lineage>
        <taxon>Eukaryota</taxon>
        <taxon>Fungi</taxon>
        <taxon>Dikarya</taxon>
        <taxon>Ascomycota</taxon>
        <taxon>Pezizomycotina</taxon>
        <taxon>Sordariomycetes</taxon>
        <taxon>Sordariomycetidae</taxon>
        <taxon>Sordariales</taxon>
        <taxon>Chaetomiaceae</taxon>
        <taxon>Mycothermus</taxon>
    </lineage>
</organism>
<evidence type="ECO:0000313" key="3">
    <source>
        <dbReference type="Proteomes" id="UP001583172"/>
    </source>
</evidence>
<dbReference type="InterPro" id="IPR001810">
    <property type="entry name" value="F-box_dom"/>
</dbReference>
<accession>A0ABR3VHU1</accession>
<reference evidence="2 3" key="1">
    <citation type="journal article" date="2024" name="Commun. Biol.">
        <title>Comparative genomic analysis of thermophilic fungi reveals convergent evolutionary adaptations and gene losses.</title>
        <authorList>
            <person name="Steindorff A.S."/>
            <person name="Aguilar-Pontes M.V."/>
            <person name="Robinson A.J."/>
            <person name="Andreopoulos B."/>
            <person name="LaButti K."/>
            <person name="Kuo A."/>
            <person name="Mondo S."/>
            <person name="Riley R."/>
            <person name="Otillar R."/>
            <person name="Haridas S."/>
            <person name="Lipzen A."/>
            <person name="Grimwood J."/>
            <person name="Schmutz J."/>
            <person name="Clum A."/>
            <person name="Reid I.D."/>
            <person name="Moisan M.C."/>
            <person name="Butler G."/>
            <person name="Nguyen T.T.M."/>
            <person name="Dewar K."/>
            <person name="Conant G."/>
            <person name="Drula E."/>
            <person name="Henrissat B."/>
            <person name="Hansel C."/>
            <person name="Singer S."/>
            <person name="Hutchinson M.I."/>
            <person name="de Vries R.P."/>
            <person name="Natvig D.O."/>
            <person name="Powell A.J."/>
            <person name="Tsang A."/>
            <person name="Grigoriev I.V."/>
        </authorList>
    </citation>
    <scope>NUCLEOTIDE SEQUENCE [LARGE SCALE GENOMIC DNA]</scope>
    <source>
        <strain evidence="2 3">CBS 620.91</strain>
    </source>
</reference>
<keyword evidence="3" id="KW-1185">Reference proteome</keyword>
<dbReference type="Pfam" id="PF00646">
    <property type="entry name" value="F-box"/>
    <property type="match status" value="1"/>
</dbReference>
<dbReference type="EMBL" id="JAZGSY010000095">
    <property type="protein sequence ID" value="KAL1840903.1"/>
    <property type="molecule type" value="Genomic_DNA"/>
</dbReference>